<dbReference type="OrthoDB" id="249703at2759"/>
<dbReference type="GO" id="GO:0005634">
    <property type="term" value="C:nucleus"/>
    <property type="evidence" value="ECO:0007669"/>
    <property type="project" value="TreeGrafter"/>
</dbReference>
<dbReference type="FunFam" id="3.40.30.10:FF:000142">
    <property type="entry name" value="Elongation factor 1 gamma"/>
    <property type="match status" value="1"/>
</dbReference>
<dbReference type="PANTHER" id="PTHR43986">
    <property type="entry name" value="ELONGATION FACTOR 1-GAMMA"/>
    <property type="match status" value="1"/>
</dbReference>
<dbReference type="SUPFAM" id="SSF52833">
    <property type="entry name" value="Thioredoxin-like"/>
    <property type="match status" value="1"/>
</dbReference>
<evidence type="ECO:0000256" key="1">
    <source>
        <dbReference type="RuleBase" id="RU003494"/>
    </source>
</evidence>
<evidence type="ECO:0000313" key="3">
    <source>
        <dbReference type="EMBL" id="SCU94900.1"/>
    </source>
</evidence>
<reference evidence="4" key="1">
    <citation type="submission" date="2016-03" db="EMBL/GenBank/DDBJ databases">
        <authorList>
            <person name="Devillers H."/>
        </authorList>
    </citation>
    <scope>NUCLEOTIDE SEQUENCE [LARGE SCALE GENOMIC DNA]</scope>
</reference>
<dbReference type="GO" id="GO:0006414">
    <property type="term" value="P:translational elongation"/>
    <property type="evidence" value="ECO:0007669"/>
    <property type="project" value="TreeGrafter"/>
</dbReference>
<feature type="domain" description="GST C-terminal" evidence="2">
    <location>
        <begin position="87"/>
        <end position="212"/>
    </location>
</feature>
<dbReference type="InterPro" id="IPR036249">
    <property type="entry name" value="Thioredoxin-like_sf"/>
</dbReference>
<dbReference type="Gene3D" id="1.20.1050.10">
    <property type="match status" value="1"/>
</dbReference>
<organism evidence="3 4">
    <name type="scientific">Lachancea mirantina</name>
    <dbReference type="NCBI Taxonomy" id="1230905"/>
    <lineage>
        <taxon>Eukaryota</taxon>
        <taxon>Fungi</taxon>
        <taxon>Dikarya</taxon>
        <taxon>Ascomycota</taxon>
        <taxon>Saccharomycotina</taxon>
        <taxon>Saccharomycetes</taxon>
        <taxon>Saccharomycetales</taxon>
        <taxon>Saccharomycetaceae</taxon>
        <taxon>Lachancea</taxon>
    </lineage>
</organism>
<dbReference type="SUPFAM" id="SSF47616">
    <property type="entry name" value="GST C-terminal domain-like"/>
    <property type="match status" value="1"/>
</dbReference>
<dbReference type="PROSITE" id="PS50405">
    <property type="entry name" value="GST_CTER"/>
    <property type="match status" value="1"/>
</dbReference>
<dbReference type="SFLD" id="SFLDS00019">
    <property type="entry name" value="Glutathione_Transferase_(cytos"/>
    <property type="match status" value="1"/>
</dbReference>
<name>A0A1G4JVF1_9SACH</name>
<protein>
    <submittedName>
        <fullName evidence="3">LAMI_0F00100g1_1</fullName>
    </submittedName>
</protein>
<dbReference type="InterPro" id="IPR010987">
    <property type="entry name" value="Glutathione-S-Trfase_C-like"/>
</dbReference>
<dbReference type="InterPro" id="IPR036282">
    <property type="entry name" value="Glutathione-S-Trfase_C_sf"/>
</dbReference>
<dbReference type="PANTHER" id="PTHR43986:SF1">
    <property type="entry name" value="ELONGATION FACTOR 1-GAMMA"/>
    <property type="match status" value="1"/>
</dbReference>
<evidence type="ECO:0000313" key="4">
    <source>
        <dbReference type="Proteomes" id="UP000191024"/>
    </source>
</evidence>
<dbReference type="STRING" id="1230905.A0A1G4JVF1"/>
<dbReference type="InterPro" id="IPR040079">
    <property type="entry name" value="Glutathione_S-Trfase"/>
</dbReference>
<dbReference type="AlphaFoldDB" id="A0A1G4JVF1"/>
<dbReference type="EMBL" id="LT598467">
    <property type="protein sequence ID" value="SCU94900.1"/>
    <property type="molecule type" value="Genomic_DNA"/>
</dbReference>
<comment type="similarity">
    <text evidence="1">Belongs to the GST superfamily.</text>
</comment>
<dbReference type="Gene3D" id="3.40.30.10">
    <property type="entry name" value="Glutaredoxin"/>
    <property type="match status" value="1"/>
</dbReference>
<dbReference type="InterPro" id="IPR004046">
    <property type="entry name" value="GST_C"/>
</dbReference>
<dbReference type="GO" id="GO:0005737">
    <property type="term" value="C:cytoplasm"/>
    <property type="evidence" value="ECO:0007669"/>
    <property type="project" value="TreeGrafter"/>
</dbReference>
<dbReference type="InterPro" id="IPR004045">
    <property type="entry name" value="Glutathione_S-Trfase_N"/>
</dbReference>
<dbReference type="Proteomes" id="UP000191024">
    <property type="component" value="Chromosome F"/>
</dbReference>
<sequence length="216" mass="24153">MSLGTLYAYQNARGMLPRGLVDWLKVDMNVVNPTDHREEFESHFPLGKNPAILGKDGFELTELMAVAYYLVNLKGDDKLEKSLYGETLEERSQVIRFLSFTNQEITSSVVAVVTAAKTNASPEQYNEKLSTCLSNFGLFEKSLSKQEYLVNDRITIADLYAASLCGTLFGFALGKDKFGGFTHLQQWLPKVLEHPALKGRVDVSKFREETIVASAQ</sequence>
<evidence type="ECO:0000259" key="2">
    <source>
        <dbReference type="PROSITE" id="PS50405"/>
    </source>
</evidence>
<dbReference type="Pfam" id="PF02798">
    <property type="entry name" value="GST_N"/>
    <property type="match status" value="1"/>
</dbReference>
<proteinExistence type="inferred from homology"/>
<keyword evidence="4" id="KW-1185">Reference proteome</keyword>
<gene>
    <name evidence="3" type="ORF">LAMI_0F00100G</name>
</gene>
<dbReference type="InterPro" id="IPR050802">
    <property type="entry name" value="EF-GSTs"/>
</dbReference>
<dbReference type="Pfam" id="PF00043">
    <property type="entry name" value="GST_C"/>
    <property type="match status" value="1"/>
</dbReference>
<accession>A0A1G4JVF1</accession>
<dbReference type="CDD" id="cd03044">
    <property type="entry name" value="GST_N_EF1Bgamma"/>
    <property type="match status" value="1"/>
</dbReference>